<accession>A0A396ZDU0</accession>
<reference evidence="3" key="1">
    <citation type="submission" date="2018-05" db="EMBL/GenBank/DDBJ databases">
        <title>Leptospira yasudae sp. nov. and Leptospira stimsonii sp. nov., two pathogenic species of the genus Leptospira isolated from environmental sources.</title>
        <authorList>
            <person name="Casanovas-Massana A."/>
            <person name="Hamond C."/>
            <person name="Santos L.A."/>
            <person name="Hacker K.P."/>
            <person name="Balassiano I."/>
            <person name="Medeiros M.A."/>
            <person name="Reis M.G."/>
            <person name="Ko A.I."/>
            <person name="Wunder E.A."/>
        </authorList>
    </citation>
    <scope>NUCLEOTIDE SEQUENCE [LARGE SCALE GENOMIC DNA]</scope>
    <source>
        <strain evidence="3">Yale</strain>
    </source>
</reference>
<protein>
    <submittedName>
        <fullName evidence="2">Uncharacterized protein</fullName>
    </submittedName>
</protein>
<evidence type="ECO:0000256" key="1">
    <source>
        <dbReference type="SAM" id="MobiDB-lite"/>
    </source>
</evidence>
<comment type="caution">
    <text evidence="2">The sequence shown here is derived from an EMBL/GenBank/DDBJ whole genome shotgun (WGS) entry which is preliminary data.</text>
</comment>
<organism evidence="2 3">
    <name type="scientific">Leptospira stimsonii</name>
    <dbReference type="NCBI Taxonomy" id="2202203"/>
    <lineage>
        <taxon>Bacteria</taxon>
        <taxon>Pseudomonadati</taxon>
        <taxon>Spirochaetota</taxon>
        <taxon>Spirochaetia</taxon>
        <taxon>Leptospirales</taxon>
        <taxon>Leptospiraceae</taxon>
        <taxon>Leptospira</taxon>
    </lineage>
</organism>
<feature type="region of interest" description="Disordered" evidence="1">
    <location>
        <begin position="1"/>
        <end position="20"/>
    </location>
</feature>
<dbReference type="Proteomes" id="UP000265798">
    <property type="component" value="Unassembled WGS sequence"/>
</dbReference>
<proteinExistence type="predicted"/>
<dbReference type="AlphaFoldDB" id="A0A396ZDU0"/>
<gene>
    <name evidence="2" type="ORF">DLM75_04335</name>
</gene>
<evidence type="ECO:0000313" key="2">
    <source>
        <dbReference type="EMBL" id="RHX92423.1"/>
    </source>
</evidence>
<sequence length="89" mass="10486">MSDSRSRRRFENVGTPPEISSPKRFLLELLDRDSVSSFLVDMNQKTAKLLNKYAELKGVSSKQIKREWLVLNEHQKDQKRQEILKELVK</sequence>
<name>A0A396ZDU0_9LEPT</name>
<dbReference type="EMBL" id="QHCT01000001">
    <property type="protein sequence ID" value="RHX92423.1"/>
    <property type="molecule type" value="Genomic_DNA"/>
</dbReference>
<evidence type="ECO:0000313" key="3">
    <source>
        <dbReference type="Proteomes" id="UP000265798"/>
    </source>
</evidence>